<gene>
    <name evidence="4" type="ORF">PPROV_001014400</name>
</gene>
<evidence type="ECO:0000256" key="1">
    <source>
        <dbReference type="PROSITE-ProRule" id="PRU00649"/>
    </source>
</evidence>
<feature type="region of interest" description="Disordered" evidence="2">
    <location>
        <begin position="1"/>
        <end position="188"/>
    </location>
</feature>
<dbReference type="Gene3D" id="1.20.930.10">
    <property type="entry name" value="Conserved domain common to transcription factors TFIIS, elongin A, CRSP70"/>
    <property type="match status" value="1"/>
</dbReference>
<sequence length="733" mass="74311">MADSSDSDSDSGQLPDVLRRRPSSEEEEDSAEEESAEEESAEEESADEDEDDDDEEEEEDDDDDDDDGGDDDDLNYNRRSSGRNTTPAASPRTTSRSQAAAAAAAAAAQKNAGAGAGRRRAVTGDKSIPGSRRGGAAPAPAPATAATQQAQKKGGGAVERKSSNATTPRGTGAAGGGRRAGNFVPATDDANSILEPGVTFVRWRESKESLDKGKVRATIIGYHMIDTNGEEHLAATGEASVQGDTHYTYETTEAFSTAYGKLVAHNRKEVFAYLENAMRQAGSADVPGTPVTTTPRGRSSKANADVRYVSYKLDRSHAANGSQSVRVILVDTAGRCTHVLQGASSSATASIVFRKVDGCPIAATFSDGADLAATRVWLKEILSGARNAPPSSPKPPAAPPSAGRGGITAGAAPGSPRSTGKRKTGGAGAAPPAPTPSPKRAKSDAGAGGPKGRQHGSAAAAPGAPRSGGAGMAGGGTSTAVGTGTGRGGAGAGSGSRRGVTAQSPAAAAAVAAATAEREAVQQAAACALGLQQSMAWMRESPEEMEMVMWRQHMAHVRALCEASKGTPEDAARLVYALRQLRALRCTITTLRATGAVSVMAALCAHASAPVADLARDLVARWRGEAVAHITQLFRSPAAPASWLAQRRADNAAIYQPLGFGGAAAADGGGGGGGRSRGGGSPAGGRGGRRRSLGGAGEAPVVVPGKGRKLCASCGTPIGSPTRVCPHCQNTIK</sequence>
<dbReference type="InterPro" id="IPR035441">
    <property type="entry name" value="TFIIS/LEDGF_dom_sf"/>
</dbReference>
<feature type="compositionally biased region" description="Pro residues" evidence="2">
    <location>
        <begin position="390"/>
        <end position="399"/>
    </location>
</feature>
<proteinExistence type="predicted"/>
<accession>A0A830HVF2</accession>
<feature type="compositionally biased region" description="Gly residues" evidence="2">
    <location>
        <begin position="466"/>
        <end position="496"/>
    </location>
</feature>
<feature type="domain" description="TFIIS N-terminal" evidence="3">
    <location>
        <begin position="555"/>
        <end position="629"/>
    </location>
</feature>
<evidence type="ECO:0000259" key="3">
    <source>
        <dbReference type="PROSITE" id="PS51319"/>
    </source>
</evidence>
<dbReference type="GO" id="GO:0005634">
    <property type="term" value="C:nucleus"/>
    <property type="evidence" value="ECO:0007669"/>
    <property type="project" value="UniProtKB-SubCell"/>
</dbReference>
<keyword evidence="1" id="KW-0539">Nucleus</keyword>
<organism evidence="4 5">
    <name type="scientific">Pycnococcus provasolii</name>
    <dbReference type="NCBI Taxonomy" id="41880"/>
    <lineage>
        <taxon>Eukaryota</taxon>
        <taxon>Viridiplantae</taxon>
        <taxon>Chlorophyta</taxon>
        <taxon>Pseudoscourfieldiophyceae</taxon>
        <taxon>Pseudoscourfieldiales</taxon>
        <taxon>Pycnococcaceae</taxon>
        <taxon>Pycnococcus</taxon>
    </lineage>
</organism>
<dbReference type="InterPro" id="IPR017923">
    <property type="entry name" value="TFIIS_N"/>
</dbReference>
<protein>
    <recommendedName>
        <fullName evidence="3">TFIIS N-terminal domain-containing protein</fullName>
    </recommendedName>
</protein>
<evidence type="ECO:0000313" key="4">
    <source>
        <dbReference type="EMBL" id="GHP11416.1"/>
    </source>
</evidence>
<evidence type="ECO:0000313" key="5">
    <source>
        <dbReference type="Proteomes" id="UP000660262"/>
    </source>
</evidence>
<dbReference type="Proteomes" id="UP000660262">
    <property type="component" value="Unassembled WGS sequence"/>
</dbReference>
<feature type="region of interest" description="Disordered" evidence="2">
    <location>
        <begin position="385"/>
        <end position="499"/>
    </location>
</feature>
<feature type="compositionally biased region" description="Low complexity" evidence="2">
    <location>
        <begin position="134"/>
        <end position="152"/>
    </location>
</feature>
<feature type="compositionally biased region" description="Gly residues" evidence="2">
    <location>
        <begin position="666"/>
        <end position="686"/>
    </location>
</feature>
<dbReference type="AlphaFoldDB" id="A0A830HVF2"/>
<dbReference type="SUPFAM" id="SSF47676">
    <property type="entry name" value="Conserved domain common to transcription factors TFIIS, elongin A, CRSP70"/>
    <property type="match status" value="1"/>
</dbReference>
<feature type="compositionally biased region" description="Low complexity" evidence="2">
    <location>
        <begin position="88"/>
        <end position="113"/>
    </location>
</feature>
<keyword evidence="5" id="KW-1185">Reference proteome</keyword>
<dbReference type="PROSITE" id="PS51319">
    <property type="entry name" value="TFIIS_N"/>
    <property type="match status" value="1"/>
</dbReference>
<evidence type="ECO:0000256" key="2">
    <source>
        <dbReference type="SAM" id="MobiDB-lite"/>
    </source>
</evidence>
<name>A0A830HVF2_9CHLO</name>
<dbReference type="Pfam" id="PF08711">
    <property type="entry name" value="Med26"/>
    <property type="match status" value="1"/>
</dbReference>
<dbReference type="EMBL" id="BNJQ01000034">
    <property type="protein sequence ID" value="GHP11416.1"/>
    <property type="molecule type" value="Genomic_DNA"/>
</dbReference>
<feature type="compositionally biased region" description="Acidic residues" evidence="2">
    <location>
        <begin position="25"/>
        <end position="74"/>
    </location>
</feature>
<feature type="compositionally biased region" description="Low complexity" evidence="2">
    <location>
        <begin position="456"/>
        <end position="465"/>
    </location>
</feature>
<feature type="region of interest" description="Disordered" evidence="2">
    <location>
        <begin position="666"/>
        <end position="700"/>
    </location>
</feature>
<comment type="subcellular location">
    <subcellularLocation>
        <location evidence="1">Nucleus</location>
    </subcellularLocation>
</comment>
<comment type="caution">
    <text evidence="4">The sequence shown here is derived from an EMBL/GenBank/DDBJ whole genome shotgun (WGS) entry which is preliminary data.</text>
</comment>
<feature type="compositionally biased region" description="Polar residues" evidence="2">
    <location>
        <begin position="77"/>
        <end position="87"/>
    </location>
</feature>
<reference evidence="4" key="1">
    <citation type="submission" date="2020-10" db="EMBL/GenBank/DDBJ databases">
        <title>Unveiling of a novel bifunctional photoreceptor, Dualchrome1, isolated from a cosmopolitan green alga.</title>
        <authorList>
            <person name="Suzuki S."/>
            <person name="Kawachi M."/>
        </authorList>
    </citation>
    <scope>NUCLEOTIDE SEQUENCE</scope>
    <source>
        <strain evidence="4">NIES 2893</strain>
    </source>
</reference>
<dbReference type="OrthoDB" id="275582at2759"/>